<accession>A0A9P7KGA6</accession>
<feature type="region of interest" description="Disordered" evidence="1">
    <location>
        <begin position="62"/>
        <end position="83"/>
    </location>
</feature>
<evidence type="ECO:0000313" key="3">
    <source>
        <dbReference type="Proteomes" id="UP000717328"/>
    </source>
</evidence>
<dbReference type="AlphaFoldDB" id="A0A9P7KGA6"/>
<keyword evidence="3" id="KW-1185">Reference proteome</keyword>
<feature type="compositionally biased region" description="Polar residues" evidence="1">
    <location>
        <begin position="73"/>
        <end position="83"/>
    </location>
</feature>
<proteinExistence type="predicted"/>
<dbReference type="Proteomes" id="UP000717328">
    <property type="component" value="Unassembled WGS sequence"/>
</dbReference>
<protein>
    <submittedName>
        <fullName evidence="2">Uncharacterized protein</fullName>
    </submittedName>
</protein>
<comment type="caution">
    <text evidence="2">The sequence shown here is derived from an EMBL/GenBank/DDBJ whole genome shotgun (WGS) entry which is preliminary data.</text>
</comment>
<dbReference type="EMBL" id="JABCKI010000267">
    <property type="protein sequence ID" value="KAG5651281.1"/>
    <property type="molecule type" value="Genomic_DNA"/>
</dbReference>
<reference evidence="2" key="2">
    <citation type="submission" date="2021-10" db="EMBL/GenBank/DDBJ databases">
        <title>Phylogenomics reveals ancestral predisposition of the termite-cultivated fungus Termitomyces towards a domesticated lifestyle.</title>
        <authorList>
            <person name="Auxier B."/>
            <person name="Grum-Grzhimaylo A."/>
            <person name="Cardenas M.E."/>
            <person name="Lodge J.D."/>
            <person name="Laessoe T."/>
            <person name="Pedersen O."/>
            <person name="Smith M.E."/>
            <person name="Kuyper T.W."/>
            <person name="Franco-Molano E.A."/>
            <person name="Baroni T.J."/>
            <person name="Aanen D.K."/>
        </authorList>
    </citation>
    <scope>NUCLEOTIDE SEQUENCE</scope>
    <source>
        <strain evidence="2">D49</strain>
    </source>
</reference>
<reference evidence="2" key="1">
    <citation type="submission" date="2021-02" db="EMBL/GenBank/DDBJ databases">
        <authorList>
            <person name="Nieuwenhuis M."/>
            <person name="Van De Peppel L.J.J."/>
        </authorList>
    </citation>
    <scope>NUCLEOTIDE SEQUENCE</scope>
    <source>
        <strain evidence="2">D49</strain>
    </source>
</reference>
<gene>
    <name evidence="2" type="ORF">H0H81_009224</name>
</gene>
<sequence length="142" mass="16018">MLQGMVANLTVYLKLLKIFKAVNTVLGFVSARKQIVITFPTVRSSVEALLKKNEIRVNDDSASALKGRRQRSPDFSISSTTRNPFPDEGEYVLVFELADNSRGVQKSPNNSLITRTAPQPAVIRKLIEERNDRFYQAVDEYV</sequence>
<evidence type="ECO:0000256" key="1">
    <source>
        <dbReference type="SAM" id="MobiDB-lite"/>
    </source>
</evidence>
<dbReference type="OrthoDB" id="3209858at2759"/>
<evidence type="ECO:0000313" key="2">
    <source>
        <dbReference type="EMBL" id="KAG5651281.1"/>
    </source>
</evidence>
<name>A0A9P7KGA6_9AGAR</name>
<organism evidence="2 3">
    <name type="scientific">Sphagnurus paluster</name>
    <dbReference type="NCBI Taxonomy" id="117069"/>
    <lineage>
        <taxon>Eukaryota</taxon>
        <taxon>Fungi</taxon>
        <taxon>Dikarya</taxon>
        <taxon>Basidiomycota</taxon>
        <taxon>Agaricomycotina</taxon>
        <taxon>Agaricomycetes</taxon>
        <taxon>Agaricomycetidae</taxon>
        <taxon>Agaricales</taxon>
        <taxon>Tricholomatineae</taxon>
        <taxon>Lyophyllaceae</taxon>
        <taxon>Sphagnurus</taxon>
    </lineage>
</organism>